<dbReference type="SUPFAM" id="SSF53649">
    <property type="entry name" value="Alkaline phosphatase-like"/>
    <property type="match status" value="1"/>
</dbReference>
<dbReference type="GO" id="GO:0046872">
    <property type="term" value="F:metal ion binding"/>
    <property type="evidence" value="ECO:0007669"/>
    <property type="project" value="UniProtKB-KW"/>
</dbReference>
<dbReference type="EMBL" id="JACORT010000001">
    <property type="protein sequence ID" value="MBC5781503.1"/>
    <property type="molecule type" value="Genomic_DNA"/>
</dbReference>
<feature type="domain" description="Sulfatase N-terminal" evidence="3">
    <location>
        <begin position="6"/>
        <end position="386"/>
    </location>
</feature>
<dbReference type="PANTHER" id="PTHR45953">
    <property type="entry name" value="IDURONATE 2-SULFATASE"/>
    <property type="match status" value="1"/>
</dbReference>
<name>A0A923MMP5_9BURK</name>
<accession>A0A923MMP5</accession>
<dbReference type="GO" id="GO:0005737">
    <property type="term" value="C:cytoplasm"/>
    <property type="evidence" value="ECO:0007669"/>
    <property type="project" value="TreeGrafter"/>
</dbReference>
<dbReference type="Pfam" id="PF00884">
    <property type="entry name" value="Sulfatase"/>
    <property type="match status" value="1"/>
</dbReference>
<sequence>MSRRTRNILFIMCDQLRADHLSCYGHPKLHTPHIDALAARGVIFDNAYVQSPVCGPSRMSYYTGRYMHSHGVSWNFVPLKAGEMTIGDHLRPLGVRSVLVGKTHMRGDASGMSRLGIDPDSQVGVRIAECGFDPYERDDGIHPYSGHDPDPSYHRYLREHGFQGDNLWEEWANTVVDKDGTFRSGWYLRYSNLPARIPAEHSETAYTTGRAMDFMREAGDQPWLCHLSFIKPHWPYAAPAPYAGMYTPEDALPVVRSDEELRDPHPVYAAMTHHRVSRTFAQPGIRDAVMVGYMALVKQIDDEMGRLFAFMQERGLLENTMIVFCADHGDFLGDHWLGDKELFHQPVIRTPLIICDPDPRADATRGTRCQALVEAVDLAPTFLDVHGGNPVPHVMDGRSLRPWLFGKPPAQWRDIAVCECDYSFQDARIELQQPPIESWMRMAFDGRWKYVLCEGYRPMLFDLQSDPQELHDLGASEAPEHVDQRRRLHEALFQWARRPRQRVTVSDELIESTEVQARISENGILIGYADEADLVAQRKLFKPRYASHNPLVKETLDRLTREPYLAHAQEGTGA</sequence>
<keyword evidence="5" id="KW-1185">Reference proteome</keyword>
<evidence type="ECO:0000313" key="4">
    <source>
        <dbReference type="EMBL" id="MBC5781503.1"/>
    </source>
</evidence>
<organism evidence="4 5">
    <name type="scientific">Ramlibacter cellulosilyticus</name>
    <dbReference type="NCBI Taxonomy" id="2764187"/>
    <lineage>
        <taxon>Bacteria</taxon>
        <taxon>Pseudomonadati</taxon>
        <taxon>Pseudomonadota</taxon>
        <taxon>Betaproteobacteria</taxon>
        <taxon>Burkholderiales</taxon>
        <taxon>Comamonadaceae</taxon>
        <taxon>Ramlibacter</taxon>
    </lineage>
</organism>
<evidence type="ECO:0000313" key="5">
    <source>
        <dbReference type="Proteomes" id="UP000608513"/>
    </source>
</evidence>
<dbReference type="RefSeq" id="WP_187074258.1">
    <property type="nucleotide sequence ID" value="NZ_JACORT010000001.1"/>
</dbReference>
<dbReference type="PANTHER" id="PTHR45953:SF1">
    <property type="entry name" value="IDURONATE 2-SULFATASE"/>
    <property type="match status" value="1"/>
</dbReference>
<dbReference type="Proteomes" id="UP000608513">
    <property type="component" value="Unassembled WGS sequence"/>
</dbReference>
<protein>
    <submittedName>
        <fullName evidence="4">Sulfatase-like hydrolase/transferase</fullName>
    </submittedName>
</protein>
<reference evidence="4" key="1">
    <citation type="submission" date="2020-08" db="EMBL/GenBank/DDBJ databases">
        <title>Ramlibacter sp. USB13 16S ribosomal RNA gene genome sequencing and assembly.</title>
        <authorList>
            <person name="Kang M."/>
        </authorList>
    </citation>
    <scope>NUCLEOTIDE SEQUENCE</scope>
    <source>
        <strain evidence="4">USB13</strain>
    </source>
</reference>
<comment type="caution">
    <text evidence="4">The sequence shown here is derived from an EMBL/GenBank/DDBJ whole genome shotgun (WGS) entry which is preliminary data.</text>
</comment>
<dbReference type="AlphaFoldDB" id="A0A923MMP5"/>
<evidence type="ECO:0000256" key="1">
    <source>
        <dbReference type="ARBA" id="ARBA00022723"/>
    </source>
</evidence>
<proteinExistence type="predicted"/>
<keyword evidence="2 4" id="KW-0378">Hydrolase</keyword>
<evidence type="ECO:0000259" key="3">
    <source>
        <dbReference type="Pfam" id="PF00884"/>
    </source>
</evidence>
<dbReference type="Gene3D" id="3.40.720.10">
    <property type="entry name" value="Alkaline Phosphatase, subunit A"/>
    <property type="match status" value="1"/>
</dbReference>
<dbReference type="GO" id="GO:0008484">
    <property type="term" value="F:sulfuric ester hydrolase activity"/>
    <property type="evidence" value="ECO:0007669"/>
    <property type="project" value="TreeGrafter"/>
</dbReference>
<dbReference type="InterPro" id="IPR000917">
    <property type="entry name" value="Sulfatase_N"/>
</dbReference>
<keyword evidence="1" id="KW-0479">Metal-binding</keyword>
<dbReference type="InterPro" id="IPR017850">
    <property type="entry name" value="Alkaline_phosphatase_core_sf"/>
</dbReference>
<evidence type="ECO:0000256" key="2">
    <source>
        <dbReference type="ARBA" id="ARBA00022801"/>
    </source>
</evidence>
<gene>
    <name evidence="4" type="ORF">H8N03_01020</name>
</gene>